<protein>
    <submittedName>
        <fullName evidence="2">Uncharacterized protein</fullName>
    </submittedName>
</protein>
<name>A0AAN9R6X3_CANGL</name>
<dbReference type="Proteomes" id="UP001367508">
    <property type="component" value="Unassembled WGS sequence"/>
</dbReference>
<comment type="caution">
    <text evidence="2">The sequence shown here is derived from an EMBL/GenBank/DDBJ whole genome shotgun (WGS) entry which is preliminary data.</text>
</comment>
<feature type="compositionally biased region" description="Low complexity" evidence="1">
    <location>
        <begin position="150"/>
        <end position="170"/>
    </location>
</feature>
<evidence type="ECO:0000313" key="2">
    <source>
        <dbReference type="EMBL" id="KAK7361446.1"/>
    </source>
</evidence>
<accession>A0AAN9R6X3</accession>
<proteinExistence type="predicted"/>
<evidence type="ECO:0000256" key="1">
    <source>
        <dbReference type="SAM" id="MobiDB-lite"/>
    </source>
</evidence>
<evidence type="ECO:0000313" key="3">
    <source>
        <dbReference type="Proteomes" id="UP001367508"/>
    </source>
</evidence>
<feature type="compositionally biased region" description="Polar residues" evidence="1">
    <location>
        <begin position="282"/>
        <end position="291"/>
    </location>
</feature>
<feature type="region of interest" description="Disordered" evidence="1">
    <location>
        <begin position="83"/>
        <end position="233"/>
    </location>
</feature>
<sequence>MHWLWTATPLSILPRNKLNAGPGPAFGLQVLPPRYELSLDDVAIVGNRTFLLSGRLSFLINGAGASKRQPTPRNREHRLAIHRGDPFRSSSRRVFSTDPGHGPTTDLDASIDPIRGAIVGPGPCPTTGLGSSTDPGATTGVGPSSDLGATTGVGPSTDPSSSPTTGLGPSIDVDLGVTTGPNPISDLGSGLSPSTNLGPRIDPGPGTSTDPGRGPTTDVGPDLTIGPGPNSESRARAWLLGEISERRIASLGKEIFRQEAGELQLDSGSKSPKNHSWRGETNPISVSSLIS</sequence>
<keyword evidence="3" id="KW-1185">Reference proteome</keyword>
<organism evidence="2 3">
    <name type="scientific">Canavalia gladiata</name>
    <name type="common">Sword bean</name>
    <name type="synonym">Dolichos gladiatus</name>
    <dbReference type="NCBI Taxonomy" id="3824"/>
    <lineage>
        <taxon>Eukaryota</taxon>
        <taxon>Viridiplantae</taxon>
        <taxon>Streptophyta</taxon>
        <taxon>Embryophyta</taxon>
        <taxon>Tracheophyta</taxon>
        <taxon>Spermatophyta</taxon>
        <taxon>Magnoliopsida</taxon>
        <taxon>eudicotyledons</taxon>
        <taxon>Gunneridae</taxon>
        <taxon>Pentapetalae</taxon>
        <taxon>rosids</taxon>
        <taxon>fabids</taxon>
        <taxon>Fabales</taxon>
        <taxon>Fabaceae</taxon>
        <taxon>Papilionoideae</taxon>
        <taxon>50 kb inversion clade</taxon>
        <taxon>NPAAA clade</taxon>
        <taxon>indigoferoid/millettioid clade</taxon>
        <taxon>Phaseoleae</taxon>
        <taxon>Canavalia</taxon>
    </lineage>
</organism>
<dbReference type="EMBL" id="JAYMYQ010000001">
    <property type="protein sequence ID" value="KAK7361446.1"/>
    <property type="molecule type" value="Genomic_DNA"/>
</dbReference>
<feature type="region of interest" description="Disordered" evidence="1">
    <location>
        <begin position="262"/>
        <end position="291"/>
    </location>
</feature>
<dbReference type="AlphaFoldDB" id="A0AAN9R6X3"/>
<reference evidence="2 3" key="1">
    <citation type="submission" date="2024-01" db="EMBL/GenBank/DDBJ databases">
        <title>The genomes of 5 underutilized Papilionoideae crops provide insights into root nodulation and disease resistanc.</title>
        <authorList>
            <person name="Jiang F."/>
        </authorList>
    </citation>
    <scope>NUCLEOTIDE SEQUENCE [LARGE SCALE GENOMIC DNA]</scope>
    <source>
        <strain evidence="2">LVBAO_FW01</strain>
        <tissue evidence="2">Leaves</tissue>
    </source>
</reference>
<gene>
    <name evidence="2" type="ORF">VNO77_03511</name>
</gene>